<feature type="chain" id="PRO_5032315534" evidence="1">
    <location>
        <begin position="26"/>
        <end position="399"/>
    </location>
</feature>
<evidence type="ECO:0000256" key="1">
    <source>
        <dbReference type="SAM" id="SignalP"/>
    </source>
</evidence>
<dbReference type="PANTHER" id="PTHR43737:SF1">
    <property type="entry name" value="DUF1501 DOMAIN-CONTAINING PROTEIN"/>
    <property type="match status" value="1"/>
</dbReference>
<sequence length="399" mass="41350">MSHLPKIGRRGLLLGLTATAATAQARLAFAGAASAGAEESRLVVIILRGAMDGLAALAPYGDPAYREVRGGLALPEPGQEGGLLDCGGFFGLNPQLSTLHRFFLEGTLLPIHAVAGPYRNRSHFEAQDLLESGAAERLGSGWLNRALAGLPAPPPGKPEAGLAVGFDLPLLMRGPQHVGMWAPPRPVRPAPDLYARMADLLHADPLLGPAVADGMRARGYAATVLGEERGARNGFVALASAAGKLLAAPAGPRVAAMELGGWDTHADQSRRLGPVLGQLDAGIGAMQDQLGAAWSKTAVLVMTEFGRTVRINGANGTDHGTGGVAFLLGGAVAGGRVLADWPGLAEGQLFEKRDLQPTRDLRAIAKALLRDHLRLPAAAVAAAFPDSGNITPEKDVFRA</sequence>
<dbReference type="Pfam" id="PF07394">
    <property type="entry name" value="DUF1501"/>
    <property type="match status" value="1"/>
</dbReference>
<comment type="caution">
    <text evidence="2">The sequence shown here is derived from an EMBL/GenBank/DDBJ whole genome shotgun (WGS) entry which is preliminary data.</text>
</comment>
<name>A0A845BDS5_9PROT</name>
<keyword evidence="1" id="KW-0732">Signal</keyword>
<feature type="signal peptide" evidence="1">
    <location>
        <begin position="1"/>
        <end position="25"/>
    </location>
</feature>
<accession>A0A845BDS5</accession>
<reference evidence="2 3" key="1">
    <citation type="submission" date="2019-03" db="EMBL/GenBank/DDBJ databases">
        <title>Roseomonas sp. a novel Roseomonas species isolated from Sea whip Gorgonian.</title>
        <authorList>
            <person name="Li F."/>
            <person name="Pan X."/>
            <person name="Huang S."/>
            <person name="Li Z."/>
            <person name="Meng B."/>
        </authorList>
    </citation>
    <scope>NUCLEOTIDE SEQUENCE [LARGE SCALE GENOMIC DNA]</scope>
    <source>
        <strain evidence="2 3">M0104</strain>
    </source>
</reference>
<dbReference type="InterPro" id="IPR010869">
    <property type="entry name" value="DUF1501"/>
</dbReference>
<dbReference type="EMBL" id="SNVJ01000016">
    <property type="protein sequence ID" value="MXP64908.1"/>
    <property type="molecule type" value="Genomic_DNA"/>
</dbReference>
<dbReference type="InterPro" id="IPR006311">
    <property type="entry name" value="TAT_signal"/>
</dbReference>
<evidence type="ECO:0000313" key="3">
    <source>
        <dbReference type="Proteomes" id="UP000460715"/>
    </source>
</evidence>
<dbReference type="RefSeq" id="WP_160938320.1">
    <property type="nucleotide sequence ID" value="NZ_SNVJ01000016.1"/>
</dbReference>
<evidence type="ECO:0000313" key="2">
    <source>
        <dbReference type="EMBL" id="MXP64908.1"/>
    </source>
</evidence>
<keyword evidence="3" id="KW-1185">Reference proteome</keyword>
<dbReference type="PANTHER" id="PTHR43737">
    <property type="entry name" value="BLL7424 PROTEIN"/>
    <property type="match status" value="1"/>
</dbReference>
<organism evidence="2 3">
    <name type="scientific">Teichococcus coralli</name>
    <dbReference type="NCBI Taxonomy" id="2545983"/>
    <lineage>
        <taxon>Bacteria</taxon>
        <taxon>Pseudomonadati</taxon>
        <taxon>Pseudomonadota</taxon>
        <taxon>Alphaproteobacteria</taxon>
        <taxon>Acetobacterales</taxon>
        <taxon>Roseomonadaceae</taxon>
        <taxon>Roseomonas</taxon>
    </lineage>
</organism>
<proteinExistence type="predicted"/>
<dbReference type="Proteomes" id="UP000460715">
    <property type="component" value="Unassembled WGS sequence"/>
</dbReference>
<dbReference type="OrthoDB" id="9779968at2"/>
<dbReference type="PROSITE" id="PS51318">
    <property type="entry name" value="TAT"/>
    <property type="match status" value="1"/>
</dbReference>
<dbReference type="AlphaFoldDB" id="A0A845BDS5"/>
<gene>
    <name evidence="2" type="ORF">E0493_16275</name>
</gene>
<protein>
    <submittedName>
        <fullName evidence="2">DUF1501 domain-containing protein</fullName>
    </submittedName>
</protein>